<dbReference type="GO" id="GO:0008270">
    <property type="term" value="F:zinc ion binding"/>
    <property type="evidence" value="ECO:0007669"/>
    <property type="project" value="UniProtKB-KW"/>
</dbReference>
<name>A0A922S822_SPOEX</name>
<dbReference type="InterPro" id="IPR036875">
    <property type="entry name" value="Znf_CCHC_sf"/>
</dbReference>
<evidence type="ECO:0000313" key="5">
    <source>
        <dbReference type="Proteomes" id="UP000814243"/>
    </source>
</evidence>
<proteinExistence type="predicted"/>
<feature type="compositionally biased region" description="Basic residues" evidence="2">
    <location>
        <begin position="1"/>
        <end position="23"/>
    </location>
</feature>
<sequence length="470" mass="52745">MPNSHRRRGRSVSRESRHHRRDVRSRSRESRSRGRISRSRGRESHNSRLDLQGNRIPRQPDIASNSLLTQQMQQILDRLTSLEEDRRVSRAASLRQPSNQQQQLVEETATTARDGAGFRDSAAPSSPGRSVSAAADRDATVTDRLIDAIRSINTTVRSNQAYFISNFDPSVNDIDTWCEEVDRAKVSNNWTDNECLSRIGNCLKGDSKTWLNEWVTSDRTWSNFIREFKPLCPRKPDVANILYEVMSTNSDRYPTYADYARRSLLRLRIVKGLSDELISAIVIRGVMDPQIRAAATNAKLMPNELVEYLSIYVKSNLNSKKYTNPSNNDRSFKSTLETSQRKRKFEDGTCFLCGKYGHKSSNCHKRQAANSSNNSNGNVQRNYPVSSSSADSNDDNAESTPEQAANVDTQPTIDTSPEPMPSTSRAAEALQPQPQGRTGTSSSQERPYWRKSDVLAVIGGDVGGRSYGCL</sequence>
<feature type="region of interest" description="Disordered" evidence="2">
    <location>
        <begin position="112"/>
        <end position="137"/>
    </location>
</feature>
<dbReference type="Proteomes" id="UP000814243">
    <property type="component" value="Unassembled WGS sequence"/>
</dbReference>
<dbReference type="PROSITE" id="PS50158">
    <property type="entry name" value="ZF_CCHC"/>
    <property type="match status" value="1"/>
</dbReference>
<evidence type="ECO:0000256" key="1">
    <source>
        <dbReference type="PROSITE-ProRule" id="PRU00047"/>
    </source>
</evidence>
<feature type="region of interest" description="Disordered" evidence="2">
    <location>
        <begin position="362"/>
        <end position="448"/>
    </location>
</feature>
<evidence type="ECO:0000313" key="4">
    <source>
        <dbReference type="EMBL" id="KAH9627754.1"/>
    </source>
</evidence>
<organism evidence="4 5">
    <name type="scientific">Spodoptera exigua</name>
    <name type="common">Beet armyworm</name>
    <name type="synonym">Noctua fulgens</name>
    <dbReference type="NCBI Taxonomy" id="7107"/>
    <lineage>
        <taxon>Eukaryota</taxon>
        <taxon>Metazoa</taxon>
        <taxon>Ecdysozoa</taxon>
        <taxon>Arthropoda</taxon>
        <taxon>Hexapoda</taxon>
        <taxon>Insecta</taxon>
        <taxon>Pterygota</taxon>
        <taxon>Neoptera</taxon>
        <taxon>Endopterygota</taxon>
        <taxon>Lepidoptera</taxon>
        <taxon>Glossata</taxon>
        <taxon>Ditrysia</taxon>
        <taxon>Noctuoidea</taxon>
        <taxon>Noctuidae</taxon>
        <taxon>Amphipyrinae</taxon>
        <taxon>Spodoptera</taxon>
    </lineage>
</organism>
<dbReference type="EMBL" id="JACEFF010000940">
    <property type="protein sequence ID" value="KAH9627754.1"/>
    <property type="molecule type" value="Genomic_DNA"/>
</dbReference>
<feature type="compositionally biased region" description="Polar residues" evidence="2">
    <location>
        <begin position="319"/>
        <end position="338"/>
    </location>
</feature>
<feature type="compositionally biased region" description="Polar residues" evidence="2">
    <location>
        <begin position="432"/>
        <end position="445"/>
    </location>
</feature>
<dbReference type="GO" id="GO:0003676">
    <property type="term" value="F:nucleic acid binding"/>
    <property type="evidence" value="ECO:0007669"/>
    <property type="project" value="InterPro"/>
</dbReference>
<feature type="region of interest" description="Disordered" evidence="2">
    <location>
        <begin position="1"/>
        <end position="60"/>
    </location>
</feature>
<feature type="domain" description="CCHC-type" evidence="3">
    <location>
        <begin position="350"/>
        <end position="363"/>
    </location>
</feature>
<reference evidence="4" key="1">
    <citation type="journal article" date="2021" name="G3 (Bethesda)">
        <title>Genome and transcriptome analysis of the beet armyworm Spodoptera exigua reveals targets for pest control. .</title>
        <authorList>
            <person name="Simon S."/>
            <person name="Breeschoten T."/>
            <person name="Jansen H.J."/>
            <person name="Dirks R.P."/>
            <person name="Schranz M.E."/>
            <person name="Ros V.I.D."/>
        </authorList>
    </citation>
    <scope>NUCLEOTIDE SEQUENCE</scope>
    <source>
        <strain evidence="4">TB_SE_WUR_2020</strain>
    </source>
</reference>
<dbReference type="SUPFAM" id="SSF57756">
    <property type="entry name" value="Retrovirus zinc finger-like domains"/>
    <property type="match status" value="1"/>
</dbReference>
<dbReference type="Gene3D" id="4.10.60.10">
    <property type="entry name" value="Zinc finger, CCHC-type"/>
    <property type="match status" value="1"/>
</dbReference>
<dbReference type="InterPro" id="IPR001878">
    <property type="entry name" value="Znf_CCHC"/>
</dbReference>
<accession>A0A922S822</accession>
<gene>
    <name evidence="4" type="ORF">HF086_001768</name>
</gene>
<comment type="caution">
    <text evidence="4">The sequence shown here is derived from an EMBL/GenBank/DDBJ whole genome shotgun (WGS) entry which is preliminary data.</text>
</comment>
<evidence type="ECO:0000256" key="2">
    <source>
        <dbReference type="SAM" id="MobiDB-lite"/>
    </source>
</evidence>
<protein>
    <recommendedName>
        <fullName evidence="3">CCHC-type domain-containing protein</fullName>
    </recommendedName>
</protein>
<keyword evidence="1" id="KW-0479">Metal-binding</keyword>
<keyword evidence="1" id="KW-0862">Zinc</keyword>
<keyword evidence="1" id="KW-0863">Zinc-finger</keyword>
<dbReference type="AlphaFoldDB" id="A0A922S822"/>
<evidence type="ECO:0000259" key="3">
    <source>
        <dbReference type="PROSITE" id="PS50158"/>
    </source>
</evidence>
<feature type="compositionally biased region" description="Polar residues" evidence="2">
    <location>
        <begin position="398"/>
        <end position="425"/>
    </location>
</feature>
<feature type="region of interest" description="Disordered" evidence="2">
    <location>
        <begin position="319"/>
        <end position="339"/>
    </location>
</feature>